<organism evidence="2 3">
    <name type="scientific">Phocoenobacter skyensis</name>
    <dbReference type="NCBI Taxonomy" id="97481"/>
    <lineage>
        <taxon>Bacteria</taxon>
        <taxon>Pseudomonadati</taxon>
        <taxon>Pseudomonadota</taxon>
        <taxon>Gammaproteobacteria</taxon>
        <taxon>Pasteurellales</taxon>
        <taxon>Pasteurellaceae</taxon>
        <taxon>Phocoenobacter</taxon>
    </lineage>
</organism>
<sequence length="110" mass="12936">MPHLKIRGIEKNLIVENSKEIIDGLTEIIKCDRDWFTLECNPTEYIFDGKIVEGFTFVELYWFDRGEEVKKQTADFLINLIRKINNNKDCTLIFFPLTGDNYCENGEFFG</sequence>
<dbReference type="Gene3D" id="3.30.429.10">
    <property type="entry name" value="Macrophage Migration Inhibitory Factor"/>
    <property type="match status" value="1"/>
</dbReference>
<dbReference type="RefSeq" id="WP_090921847.1">
    <property type="nucleotide sequence ID" value="NZ_CP016180.1"/>
</dbReference>
<protein>
    <submittedName>
        <fullName evidence="1">DUF1904 domain-containing protein</fullName>
    </submittedName>
</protein>
<dbReference type="InterPro" id="IPR014347">
    <property type="entry name" value="Tautomerase/MIF_sf"/>
</dbReference>
<evidence type="ECO:0000313" key="1">
    <source>
        <dbReference type="EMBL" id="MDP8085595.1"/>
    </source>
</evidence>
<keyword evidence="4" id="KW-1185">Reference proteome</keyword>
<dbReference type="EMBL" id="JASAVS010000013">
    <property type="protein sequence ID" value="MDP8085595.1"/>
    <property type="molecule type" value="Genomic_DNA"/>
</dbReference>
<reference evidence="1 4" key="3">
    <citation type="journal article" date="2023" name="Front. Microbiol.">
        <title>Phylogeography and host specificity of Pasteurellaceae pathogenic to sea-farmed fish in the north-east Atlantic.</title>
        <authorList>
            <person name="Gulla S."/>
            <person name="Colquhoun D.J."/>
            <person name="Olsen A.B."/>
            <person name="Spilsberg B."/>
            <person name="Lagesen K."/>
            <person name="Aakesson C.P."/>
            <person name="Strom S."/>
            <person name="Manji F."/>
            <person name="Birkbeck T.H."/>
            <person name="Nilsen H.K."/>
        </authorList>
    </citation>
    <scope>NUCLEOTIDE SEQUENCE [LARGE SCALE GENOMIC DNA]</scope>
    <source>
        <strain evidence="1 4">VIO11850</strain>
    </source>
</reference>
<dbReference type="InterPro" id="IPR015017">
    <property type="entry name" value="DUF1904"/>
</dbReference>
<reference evidence="2" key="1">
    <citation type="submission" date="2016-10" db="EMBL/GenBank/DDBJ databases">
        <authorList>
            <person name="de Groot N.N."/>
        </authorList>
    </citation>
    <scope>NUCLEOTIDE SEQUENCE [LARGE SCALE GENOMIC DNA]</scope>
    <source>
        <strain evidence="2">DSM 24204</strain>
    </source>
</reference>
<dbReference type="Proteomes" id="UP001224812">
    <property type="component" value="Unassembled WGS sequence"/>
</dbReference>
<dbReference type="GeneID" id="83544077"/>
<dbReference type="Proteomes" id="UP000198883">
    <property type="component" value="Unassembled WGS sequence"/>
</dbReference>
<reference evidence="3" key="2">
    <citation type="submission" date="2016-10" db="EMBL/GenBank/DDBJ databases">
        <authorList>
            <person name="Varghese N."/>
            <person name="Submissions S."/>
        </authorList>
    </citation>
    <scope>NUCLEOTIDE SEQUENCE [LARGE SCALE GENOMIC DNA]</scope>
    <source>
        <strain evidence="3">DSM 24204</strain>
    </source>
</reference>
<dbReference type="Pfam" id="PF08921">
    <property type="entry name" value="DUF1904"/>
    <property type="match status" value="1"/>
</dbReference>
<evidence type="ECO:0000313" key="4">
    <source>
        <dbReference type="Proteomes" id="UP001224812"/>
    </source>
</evidence>
<gene>
    <name evidence="1" type="ORF">QJT92_06640</name>
    <name evidence="2" type="ORF">SAMN05444853_11269</name>
</gene>
<proteinExistence type="predicted"/>
<dbReference type="OrthoDB" id="5587545at2"/>
<evidence type="ECO:0000313" key="3">
    <source>
        <dbReference type="Proteomes" id="UP000198883"/>
    </source>
</evidence>
<accession>A0A1H7XG68</accession>
<evidence type="ECO:0000313" key="2">
    <source>
        <dbReference type="EMBL" id="SEM32786.1"/>
    </source>
</evidence>
<dbReference type="AlphaFoldDB" id="A0A1H7XG68"/>
<dbReference type="STRING" id="97481.SAMN05444853_11269"/>
<dbReference type="EMBL" id="FOBN01000012">
    <property type="protein sequence ID" value="SEM32786.1"/>
    <property type="molecule type" value="Genomic_DNA"/>
</dbReference>
<name>A0A1H7XG68_9PAST</name>
<dbReference type="SUPFAM" id="SSF55331">
    <property type="entry name" value="Tautomerase/MIF"/>
    <property type="match status" value="1"/>
</dbReference>